<accession>A0A2S9K2Y8</accession>
<proteinExistence type="predicted"/>
<evidence type="ECO:0000313" key="4">
    <source>
        <dbReference type="Proteomes" id="UP000238589"/>
    </source>
</evidence>
<evidence type="ECO:0000313" key="3">
    <source>
        <dbReference type="EMBL" id="PRD64840.1"/>
    </source>
</evidence>
<gene>
    <name evidence="3" type="ORF">C6P64_12340</name>
</gene>
<comment type="caution">
    <text evidence="3">The sequence shown here is derived from an EMBL/GenBank/DDBJ whole genome shotgun (WGS) entry which is preliminary data.</text>
</comment>
<dbReference type="SUPFAM" id="SSF116734">
    <property type="entry name" value="DNA methylase specificity domain"/>
    <property type="match status" value="2"/>
</dbReference>
<keyword evidence="2" id="KW-0238">DNA-binding</keyword>
<dbReference type="Proteomes" id="UP000238589">
    <property type="component" value="Unassembled WGS sequence"/>
</dbReference>
<reference evidence="3 4" key="1">
    <citation type="submission" date="2018-03" db="EMBL/GenBank/DDBJ databases">
        <title>Comparative genomics illustrates the genes involved in a hyperalkaliphilic mechanisms of Serpentinomonas isolated from highly-alkaline calcium-rich serpentinized springs.</title>
        <authorList>
            <person name="Suzuki S."/>
            <person name="Ishii S."/>
            <person name="Walworth N."/>
            <person name="Bird L."/>
            <person name="Kuenen J.G."/>
            <person name="Nealson K.H."/>
        </authorList>
    </citation>
    <scope>NUCLEOTIDE SEQUENCE [LARGE SCALE GENOMIC DNA]</scope>
    <source>
        <strain evidence="3 4">P1</strain>
    </source>
</reference>
<evidence type="ECO:0000256" key="2">
    <source>
        <dbReference type="ARBA" id="ARBA00023125"/>
    </source>
</evidence>
<dbReference type="CDD" id="cd17260">
    <property type="entry name" value="RMtype1_S_EcoEI-TRD1-CR1_like"/>
    <property type="match status" value="1"/>
</dbReference>
<dbReference type="EMBL" id="PVLQ01000043">
    <property type="protein sequence ID" value="PRD64840.1"/>
    <property type="molecule type" value="Genomic_DNA"/>
</dbReference>
<dbReference type="GO" id="GO:0003677">
    <property type="term" value="F:DNA binding"/>
    <property type="evidence" value="ECO:0007669"/>
    <property type="project" value="UniProtKB-KW"/>
</dbReference>
<protein>
    <recommendedName>
        <fullName evidence="5">Type I restriction modification DNA specificity domain-containing protein</fullName>
    </recommendedName>
</protein>
<evidence type="ECO:0008006" key="5">
    <source>
        <dbReference type="Google" id="ProtNLM"/>
    </source>
</evidence>
<name>A0A2S9K2Y8_9BURK</name>
<evidence type="ECO:0000256" key="1">
    <source>
        <dbReference type="ARBA" id="ARBA00022747"/>
    </source>
</evidence>
<keyword evidence="1" id="KW-0680">Restriction system</keyword>
<keyword evidence="4" id="KW-1185">Reference proteome</keyword>
<dbReference type="Gene3D" id="3.90.220.20">
    <property type="entry name" value="DNA methylase specificity domains"/>
    <property type="match status" value="1"/>
</dbReference>
<sequence length="285" mass="31858">MQHLLWAYSYGLADDRLRLYFDDFAAIPVVIPRFEDQQRISSKLALWDKAAQVLEKLAANSRAEKRALLHRLLPTPTHYASSGKQAKAWKLFRLGDVVDLNPRRPVMPEDGRVSFLPMEAVSEQGRVDISRERQYQDVCTGHPGFSDGDLLVAKITPCFENGKGALLAGLTNGVGFGSTEFHVLRPKGMIEPRLIAQVLQSREFRNRGAAEMEGSAGQKRISADFLRSFRFLCPMDRSEQLAICDLLDTADQVAHMYDLAIDAIVVEKRALLQRVMAQTASTAVI</sequence>
<dbReference type="InterPro" id="IPR052021">
    <property type="entry name" value="Type-I_RS_S_subunit"/>
</dbReference>
<dbReference type="PANTHER" id="PTHR30408:SF12">
    <property type="entry name" value="TYPE I RESTRICTION ENZYME MJAVIII SPECIFICITY SUBUNIT"/>
    <property type="match status" value="1"/>
</dbReference>
<dbReference type="InterPro" id="IPR044946">
    <property type="entry name" value="Restrct_endonuc_typeI_TRD_sf"/>
</dbReference>
<dbReference type="AlphaFoldDB" id="A0A2S9K2Y8"/>
<dbReference type="PANTHER" id="PTHR30408">
    <property type="entry name" value="TYPE-1 RESTRICTION ENZYME ECOKI SPECIFICITY PROTEIN"/>
    <property type="match status" value="1"/>
</dbReference>
<dbReference type="GO" id="GO:0009307">
    <property type="term" value="P:DNA restriction-modification system"/>
    <property type="evidence" value="ECO:0007669"/>
    <property type="project" value="UniProtKB-KW"/>
</dbReference>
<organism evidence="3 4">
    <name type="scientific">Malikia granosa</name>
    <dbReference type="NCBI Taxonomy" id="263067"/>
    <lineage>
        <taxon>Bacteria</taxon>
        <taxon>Pseudomonadati</taxon>
        <taxon>Pseudomonadota</taxon>
        <taxon>Betaproteobacteria</taxon>
        <taxon>Burkholderiales</taxon>
        <taxon>Comamonadaceae</taxon>
        <taxon>Malikia</taxon>
    </lineage>
</organism>